<name>A0A7W9B808_9SPHN</name>
<dbReference type="AlphaFoldDB" id="A0A7W9B808"/>
<reference evidence="6 7" key="1">
    <citation type="submission" date="2020-08" db="EMBL/GenBank/DDBJ databases">
        <title>Genomic Encyclopedia of Type Strains, Phase IV (KMG-IV): sequencing the most valuable type-strain genomes for metagenomic binning, comparative biology and taxonomic classification.</title>
        <authorList>
            <person name="Goeker M."/>
        </authorList>
    </citation>
    <scope>NUCLEOTIDE SEQUENCE [LARGE SCALE GENOMIC DNA]</scope>
    <source>
        <strain evidence="6 7">DSM 27163</strain>
    </source>
</reference>
<dbReference type="CDD" id="cd04730">
    <property type="entry name" value="NPD_like"/>
    <property type="match status" value="1"/>
</dbReference>
<dbReference type="SUPFAM" id="SSF51412">
    <property type="entry name" value="Inosine monophosphate dehydrogenase (IMPDH)"/>
    <property type="match status" value="1"/>
</dbReference>
<dbReference type="PANTHER" id="PTHR42747">
    <property type="entry name" value="NITRONATE MONOOXYGENASE-RELATED"/>
    <property type="match status" value="1"/>
</dbReference>
<dbReference type="InterPro" id="IPR013785">
    <property type="entry name" value="Aldolase_TIM"/>
</dbReference>
<evidence type="ECO:0000256" key="2">
    <source>
        <dbReference type="ARBA" id="ARBA00022630"/>
    </source>
</evidence>
<dbReference type="EC" id="1.13.12.16" evidence="6"/>
<proteinExistence type="inferred from homology"/>
<comment type="similarity">
    <text evidence="1">Belongs to the nitronate monooxygenase family. NMO class I subfamily.</text>
</comment>
<dbReference type="Proteomes" id="UP000537161">
    <property type="component" value="Unassembled WGS sequence"/>
</dbReference>
<dbReference type="InterPro" id="IPR004136">
    <property type="entry name" value="NMO"/>
</dbReference>
<gene>
    <name evidence="6" type="ORF">FHR21_003266</name>
</gene>
<keyword evidence="4 6" id="KW-0560">Oxidoreductase</keyword>
<keyword evidence="5 6" id="KW-0503">Monooxygenase</keyword>
<dbReference type="RefSeq" id="WP_246427277.1">
    <property type="nucleotide sequence ID" value="NZ_JACIJH010000012.1"/>
</dbReference>
<evidence type="ECO:0000256" key="4">
    <source>
        <dbReference type="ARBA" id="ARBA00023002"/>
    </source>
</evidence>
<comment type="caution">
    <text evidence="6">The sequence shown here is derived from an EMBL/GenBank/DDBJ whole genome shotgun (WGS) entry which is preliminary data.</text>
</comment>
<keyword evidence="2" id="KW-0285">Flavoprotein</keyword>
<dbReference type="Pfam" id="PF03060">
    <property type="entry name" value="NMO"/>
    <property type="match status" value="1"/>
</dbReference>
<accession>A0A7W9B808</accession>
<keyword evidence="3" id="KW-0288">FMN</keyword>
<evidence type="ECO:0000256" key="1">
    <source>
        <dbReference type="ARBA" id="ARBA00009881"/>
    </source>
</evidence>
<sequence length="322" mass="33307">MTDTDKRPSRRGLLHDRLRLPVIAAPMFLVSGPEMVIGASRAGVAGSFPAANCRTSEELDAWLAAITAAIGNSDGAVDGAAPWGINLVAHRLNKRLGADLELAVRYKAPLVITSLGGPREVVEAVHGYGGLVFADVVSVEHARKAAALGVDGLVLVSAGAGGHTGLLSPFAFVPAVRAFWDGEIVVGGGIHTGAAVRAALALGADYAYVGTHFIASEESLAKPGYKQMLVDAEAADIIVTDAFTGIRNSMLRPSIVAAGLDPDNIPPSARGKIDFDDPHNGAKAWRDIWSAGQGVGAIGRIEPIALQVARMEAEYRAGKAGA</sequence>
<evidence type="ECO:0000256" key="5">
    <source>
        <dbReference type="ARBA" id="ARBA00023033"/>
    </source>
</evidence>
<dbReference type="Gene3D" id="3.20.20.70">
    <property type="entry name" value="Aldolase class I"/>
    <property type="match status" value="1"/>
</dbReference>
<dbReference type="EMBL" id="JACIJH010000012">
    <property type="protein sequence ID" value="MBB5707898.1"/>
    <property type="molecule type" value="Genomic_DNA"/>
</dbReference>
<evidence type="ECO:0000256" key="3">
    <source>
        <dbReference type="ARBA" id="ARBA00022643"/>
    </source>
</evidence>
<keyword evidence="7" id="KW-1185">Reference proteome</keyword>
<evidence type="ECO:0000313" key="7">
    <source>
        <dbReference type="Proteomes" id="UP000537161"/>
    </source>
</evidence>
<evidence type="ECO:0000313" key="6">
    <source>
        <dbReference type="EMBL" id="MBB5707898.1"/>
    </source>
</evidence>
<protein>
    <submittedName>
        <fullName evidence="6">Nitronate monooxygenase</fullName>
        <ecNumber evidence="6">1.13.12.16</ecNumber>
    </submittedName>
</protein>
<dbReference type="PANTHER" id="PTHR42747:SF4">
    <property type="entry name" value="BLR1330 PROTEIN"/>
    <property type="match status" value="1"/>
</dbReference>
<organism evidence="6 7">
    <name type="scientific">Sphingopyxis panaciterrulae</name>
    <dbReference type="NCBI Taxonomy" id="462372"/>
    <lineage>
        <taxon>Bacteria</taxon>
        <taxon>Pseudomonadati</taxon>
        <taxon>Pseudomonadota</taxon>
        <taxon>Alphaproteobacteria</taxon>
        <taxon>Sphingomonadales</taxon>
        <taxon>Sphingomonadaceae</taxon>
        <taxon>Sphingopyxis</taxon>
    </lineage>
</organism>
<dbReference type="GO" id="GO:0018580">
    <property type="term" value="F:nitronate monooxygenase activity"/>
    <property type="evidence" value="ECO:0007669"/>
    <property type="project" value="UniProtKB-EC"/>
</dbReference>